<name>A0A9L0QYI3_HORSE</name>
<evidence type="ECO:0000313" key="11">
    <source>
        <dbReference type="Proteomes" id="UP000002281"/>
    </source>
</evidence>
<feature type="coiled-coil region" evidence="8">
    <location>
        <begin position="103"/>
        <end position="151"/>
    </location>
</feature>
<keyword evidence="4" id="KW-0158">Chromosome</keyword>
<evidence type="ECO:0000256" key="3">
    <source>
        <dbReference type="ARBA" id="ARBA00005795"/>
    </source>
</evidence>
<feature type="region of interest" description="Disordered" evidence="9">
    <location>
        <begin position="1"/>
        <end position="21"/>
    </location>
</feature>
<dbReference type="InterPro" id="IPR024079">
    <property type="entry name" value="MetalloPept_cat_dom_sf"/>
</dbReference>
<evidence type="ECO:0000256" key="5">
    <source>
        <dbReference type="ARBA" id="ARBA00023054"/>
    </source>
</evidence>
<comment type="subcellular location">
    <subcellularLocation>
        <location evidence="2">Chromosome</location>
        <location evidence="2">Centromere</location>
    </subcellularLocation>
    <subcellularLocation>
        <location evidence="1">Nucleus</location>
    </subcellularLocation>
</comment>
<dbReference type="Pfam" id="PF11802">
    <property type="entry name" value="CENP-K"/>
    <property type="match status" value="1"/>
</dbReference>
<dbReference type="GO" id="GO:0008237">
    <property type="term" value="F:metallopeptidase activity"/>
    <property type="evidence" value="ECO:0007669"/>
    <property type="project" value="InterPro"/>
</dbReference>
<proteinExistence type="inferred from homology"/>
<evidence type="ECO:0000256" key="1">
    <source>
        <dbReference type="ARBA" id="ARBA00004123"/>
    </source>
</evidence>
<evidence type="ECO:0000313" key="10">
    <source>
        <dbReference type="Ensembl" id="ENSECAP00000056637.1"/>
    </source>
</evidence>
<reference evidence="10" key="3">
    <citation type="submission" date="2025-09" db="UniProtKB">
        <authorList>
            <consortium name="Ensembl"/>
        </authorList>
    </citation>
    <scope>IDENTIFICATION</scope>
    <source>
        <strain evidence="10">Thoroughbred</strain>
    </source>
</reference>
<dbReference type="InterPro" id="IPR020993">
    <property type="entry name" value="Centromere_CenpK"/>
</dbReference>
<evidence type="ECO:0000256" key="7">
    <source>
        <dbReference type="ARBA" id="ARBA00023328"/>
    </source>
</evidence>
<feature type="compositionally biased region" description="Acidic residues" evidence="9">
    <location>
        <begin position="8"/>
        <end position="21"/>
    </location>
</feature>
<dbReference type="PANTHER" id="PTHR14401:SF6">
    <property type="entry name" value="CENTROMERE PROTEIN K"/>
    <property type="match status" value="1"/>
</dbReference>
<evidence type="ECO:0000256" key="4">
    <source>
        <dbReference type="ARBA" id="ARBA00022454"/>
    </source>
</evidence>
<reference evidence="10" key="2">
    <citation type="submission" date="2025-08" db="UniProtKB">
        <authorList>
            <consortium name="Ensembl"/>
        </authorList>
    </citation>
    <scope>IDENTIFICATION</scope>
    <source>
        <strain evidence="10">Thoroughbred</strain>
    </source>
</reference>
<dbReference type="Proteomes" id="UP000002281">
    <property type="component" value="Chromosome 21"/>
</dbReference>
<dbReference type="GeneTree" id="ENSGT00390000006243"/>
<evidence type="ECO:0000256" key="2">
    <source>
        <dbReference type="ARBA" id="ARBA00004584"/>
    </source>
</evidence>
<gene>
    <name evidence="10" type="primary">CENPK</name>
</gene>
<dbReference type="GO" id="GO:0005634">
    <property type="term" value="C:nucleus"/>
    <property type="evidence" value="ECO:0007669"/>
    <property type="project" value="UniProtKB-SubCell"/>
</dbReference>
<keyword evidence="7" id="KW-0137">Centromere</keyword>
<sequence length="373" mass="43583">MSVNQQDLDPDSTTEVEDVTDAEEELIKECEELWKDMEECQNKLSLVGTETLTESNAQLSLLIMQMKCLTAELSQWQKETPKIIPLNEEVLLTLGKEEFQKLRHDLELVLSTIQSKNEKLKEDLEREQQWLKEQQQLLESLNVLHKELKQQVVTVSESRIFNELKTKMHDIKEYKEKLLITLGEFLEDHFPLPDRNVKKKKKNVQESTAQLITLHEMLEVTMIVKIVYILRVNTFHGVIATEDEEYFIEPLKNTTEDSKHFSYENGHPHVIYKKSTLQQRHLFDHSHCGVSDLIRSGKPWWLNDTSAFPSSLPINDTHSRHRQKRSVSVERFVETLVVADKMMVGYHGRKDIEHYILSVMNIVRLPNFTVIPA</sequence>
<dbReference type="GO" id="GO:0051382">
    <property type="term" value="P:kinetochore assembly"/>
    <property type="evidence" value="ECO:0007669"/>
    <property type="project" value="InterPro"/>
</dbReference>
<organism evidence="10 11">
    <name type="scientific">Equus caballus</name>
    <name type="common">Horse</name>
    <dbReference type="NCBI Taxonomy" id="9796"/>
    <lineage>
        <taxon>Eukaryota</taxon>
        <taxon>Metazoa</taxon>
        <taxon>Chordata</taxon>
        <taxon>Craniata</taxon>
        <taxon>Vertebrata</taxon>
        <taxon>Euteleostomi</taxon>
        <taxon>Mammalia</taxon>
        <taxon>Eutheria</taxon>
        <taxon>Laurasiatheria</taxon>
        <taxon>Perissodactyla</taxon>
        <taxon>Equidae</taxon>
        <taxon>Equus</taxon>
    </lineage>
</organism>
<accession>A0A9L0QYI3</accession>
<reference evidence="10 11" key="1">
    <citation type="journal article" date="2009" name="Science">
        <title>Genome sequence, comparative analysis, and population genetics of the domestic horse.</title>
        <authorList>
            <consortium name="Broad Institute Genome Sequencing Platform"/>
            <consortium name="Broad Institute Whole Genome Assembly Team"/>
            <person name="Wade C.M."/>
            <person name="Giulotto E."/>
            <person name="Sigurdsson S."/>
            <person name="Zoli M."/>
            <person name="Gnerre S."/>
            <person name="Imsland F."/>
            <person name="Lear T.L."/>
            <person name="Adelson D.L."/>
            <person name="Bailey E."/>
            <person name="Bellone R.R."/>
            <person name="Bloecker H."/>
            <person name="Distl O."/>
            <person name="Edgar R.C."/>
            <person name="Garber M."/>
            <person name="Leeb T."/>
            <person name="Mauceli E."/>
            <person name="MacLeod J.N."/>
            <person name="Penedo M.C.T."/>
            <person name="Raison J.M."/>
            <person name="Sharpe T."/>
            <person name="Vogel J."/>
            <person name="Andersson L."/>
            <person name="Antczak D.F."/>
            <person name="Biagi T."/>
            <person name="Binns M.M."/>
            <person name="Chowdhary B.P."/>
            <person name="Coleman S.J."/>
            <person name="Della Valle G."/>
            <person name="Fryc S."/>
            <person name="Guerin G."/>
            <person name="Hasegawa T."/>
            <person name="Hill E.W."/>
            <person name="Jurka J."/>
            <person name="Kiialainen A."/>
            <person name="Lindgren G."/>
            <person name="Liu J."/>
            <person name="Magnani E."/>
            <person name="Mickelson J.R."/>
            <person name="Murray J."/>
            <person name="Nergadze S.G."/>
            <person name="Onofrio R."/>
            <person name="Pedroni S."/>
            <person name="Piras M.F."/>
            <person name="Raudsepp T."/>
            <person name="Rocchi M."/>
            <person name="Roeed K.H."/>
            <person name="Ryder O.A."/>
            <person name="Searle S."/>
            <person name="Skow L."/>
            <person name="Swinburne J.E."/>
            <person name="Syvaenen A.C."/>
            <person name="Tozaki T."/>
            <person name="Valberg S.J."/>
            <person name="Vaudin M."/>
            <person name="White J.R."/>
            <person name="Zody M.C."/>
            <person name="Lander E.S."/>
            <person name="Lindblad-Toh K."/>
        </authorList>
    </citation>
    <scope>NUCLEOTIDE SEQUENCE [LARGE SCALE GENOMIC DNA]</scope>
    <source>
        <strain evidence="10 11">Thoroughbred</strain>
    </source>
</reference>
<dbReference type="Gene3D" id="3.40.390.10">
    <property type="entry name" value="Collagenase (Catalytic Domain)"/>
    <property type="match status" value="1"/>
</dbReference>
<protein>
    <submittedName>
        <fullName evidence="10">ADAM metallopeptidase with thrombospondin type 1 motif 6</fullName>
    </submittedName>
</protein>
<keyword evidence="6" id="KW-0539">Nucleus</keyword>
<dbReference type="GO" id="GO:0000939">
    <property type="term" value="C:inner kinetochore"/>
    <property type="evidence" value="ECO:0007669"/>
    <property type="project" value="Ensembl"/>
</dbReference>
<dbReference type="AlphaFoldDB" id="A0A9L0QYI3"/>
<evidence type="ECO:0000256" key="6">
    <source>
        <dbReference type="ARBA" id="ARBA00023242"/>
    </source>
</evidence>
<evidence type="ECO:0000256" key="8">
    <source>
        <dbReference type="SAM" id="Coils"/>
    </source>
</evidence>
<evidence type="ECO:0000256" key="9">
    <source>
        <dbReference type="SAM" id="MobiDB-lite"/>
    </source>
</evidence>
<keyword evidence="11" id="KW-1185">Reference proteome</keyword>
<dbReference type="PANTHER" id="PTHR14401">
    <property type="entry name" value="CENTROMERE PROTEIN K"/>
    <property type="match status" value="1"/>
</dbReference>
<dbReference type="Ensembl" id="ENSECAT00000091497.1">
    <property type="protein sequence ID" value="ENSECAP00000056637.1"/>
    <property type="gene ID" value="ENSECAG00000029347.3"/>
</dbReference>
<comment type="similarity">
    <text evidence="3">Belongs to the CENP-K/MCM22 family.</text>
</comment>
<keyword evidence="5 8" id="KW-0175">Coiled coil</keyword>